<proteinExistence type="predicted"/>
<dbReference type="AlphaFoldDB" id="A0A0Z8FSV6"/>
<sequence>MNTLLKYPGGKNKELKYILPNLPMIINRFFEPFVGGGAVYFNMDSSIDKYINDKSHELINFYQNVSDQNNDFLSLLKEIDDNLISIQSFVENQKKYLIHVYTNFSLDDKTPLSEIIVQFIDDNYKSIISKNSTVVDNENYKKFLKKNVLDKYKRIKNLEIKHGKLEKDEDVINNIETGFYAALYTFLRELFNDYIEHNITKAQHAALYFYIREYCYSSMFRYNKYGKFNVPYGGMSYNHKFMTKKIEYLKNEKVVSFLKNTKIENMDFYDFLEKHQLQSDDFLFLDPPYDSEFSTYANNTFELDDQTRLANYLIKECPANFMLVIKNTDYIQKLYPEGIVTSSGKQLNISAFDKNYLVSFRNRNDKKAEHLLITNYELGL</sequence>
<dbReference type="PROSITE" id="PS00092">
    <property type="entry name" value="N6_MTASE"/>
    <property type="match status" value="1"/>
</dbReference>
<dbReference type="RefSeq" id="WP_043024857.1">
    <property type="nucleotide sequence ID" value="NZ_CEDT01000037.1"/>
</dbReference>
<comment type="catalytic activity">
    <reaction evidence="5">
        <text>a 2'-deoxyadenosine in DNA + S-adenosyl-L-methionine = an N(6)-methyl-2'-deoxyadenosine in DNA + S-adenosyl-L-homocysteine + H(+)</text>
        <dbReference type="Rhea" id="RHEA:15197"/>
        <dbReference type="Rhea" id="RHEA-COMP:12418"/>
        <dbReference type="Rhea" id="RHEA-COMP:12419"/>
        <dbReference type="ChEBI" id="CHEBI:15378"/>
        <dbReference type="ChEBI" id="CHEBI:57856"/>
        <dbReference type="ChEBI" id="CHEBI:59789"/>
        <dbReference type="ChEBI" id="CHEBI:90615"/>
        <dbReference type="ChEBI" id="CHEBI:90616"/>
        <dbReference type="EC" id="2.1.1.72"/>
    </reaction>
</comment>
<dbReference type="PANTHER" id="PTHR30481">
    <property type="entry name" value="DNA ADENINE METHYLASE"/>
    <property type="match status" value="1"/>
</dbReference>
<evidence type="ECO:0000256" key="5">
    <source>
        <dbReference type="ARBA" id="ARBA00047942"/>
    </source>
</evidence>
<dbReference type="SUPFAM" id="SSF53335">
    <property type="entry name" value="S-adenosyl-L-methionine-dependent methyltransferases"/>
    <property type="match status" value="1"/>
</dbReference>
<dbReference type="PANTHER" id="PTHR30481:SF3">
    <property type="entry name" value="DNA ADENINE METHYLASE"/>
    <property type="match status" value="1"/>
</dbReference>
<evidence type="ECO:0000313" key="7">
    <source>
        <dbReference type="Proteomes" id="UP000594569"/>
    </source>
</evidence>
<dbReference type="PRINTS" id="PR00505">
    <property type="entry name" value="D12N6MTFRASE"/>
</dbReference>
<dbReference type="GO" id="GO:1904047">
    <property type="term" value="F:S-adenosyl-L-methionine binding"/>
    <property type="evidence" value="ECO:0007669"/>
    <property type="project" value="TreeGrafter"/>
</dbReference>
<dbReference type="EC" id="2.1.1.72" evidence="1"/>
<dbReference type="GO" id="GO:0043565">
    <property type="term" value="F:sequence-specific DNA binding"/>
    <property type="evidence" value="ECO:0007669"/>
    <property type="project" value="TreeGrafter"/>
</dbReference>
<evidence type="ECO:0000313" key="6">
    <source>
        <dbReference type="EMBL" id="QPO25641.1"/>
    </source>
</evidence>
<dbReference type="Gene3D" id="3.40.50.150">
    <property type="entry name" value="Vaccinia Virus protein VP39"/>
    <property type="match status" value="2"/>
</dbReference>
<evidence type="ECO:0000256" key="1">
    <source>
        <dbReference type="ARBA" id="ARBA00011900"/>
    </source>
</evidence>
<dbReference type="GO" id="GO:0009007">
    <property type="term" value="F:site-specific DNA-methyltransferase (adenine-specific) activity"/>
    <property type="evidence" value="ECO:0007669"/>
    <property type="project" value="UniProtKB-EC"/>
</dbReference>
<dbReference type="GO" id="GO:0032259">
    <property type="term" value="P:methylation"/>
    <property type="evidence" value="ECO:0007669"/>
    <property type="project" value="UniProtKB-KW"/>
</dbReference>
<dbReference type="Proteomes" id="UP000594569">
    <property type="component" value="Chromosome"/>
</dbReference>
<dbReference type="EMBL" id="CP065430">
    <property type="protein sequence ID" value="QPO25641.1"/>
    <property type="molecule type" value="Genomic_DNA"/>
</dbReference>
<dbReference type="GO" id="GO:0006298">
    <property type="term" value="P:mismatch repair"/>
    <property type="evidence" value="ECO:0007669"/>
    <property type="project" value="TreeGrafter"/>
</dbReference>
<dbReference type="Pfam" id="PF02086">
    <property type="entry name" value="MethyltransfD12"/>
    <property type="match status" value="2"/>
</dbReference>
<dbReference type="InterPro" id="IPR002052">
    <property type="entry name" value="DNA_methylase_N6_adenine_CS"/>
</dbReference>
<evidence type="ECO:0000256" key="3">
    <source>
        <dbReference type="ARBA" id="ARBA00022679"/>
    </source>
</evidence>
<keyword evidence="3" id="KW-0808">Transferase</keyword>
<protein>
    <recommendedName>
        <fullName evidence="1">site-specific DNA-methyltransferase (adenine-specific)</fullName>
        <ecNumber evidence="1">2.1.1.72</ecNumber>
    </recommendedName>
</protein>
<evidence type="ECO:0000256" key="2">
    <source>
        <dbReference type="ARBA" id="ARBA00022603"/>
    </source>
</evidence>
<dbReference type="InterPro" id="IPR012327">
    <property type="entry name" value="MeTrfase_D12"/>
</dbReference>
<dbReference type="GO" id="GO:0009307">
    <property type="term" value="P:DNA restriction-modification system"/>
    <property type="evidence" value="ECO:0007669"/>
    <property type="project" value="InterPro"/>
</dbReference>
<accession>A0A0Z8FSV6</accession>
<evidence type="ECO:0000256" key="4">
    <source>
        <dbReference type="ARBA" id="ARBA00022691"/>
    </source>
</evidence>
<reference evidence="6 7" key="1">
    <citation type="submission" date="2020-12" db="EMBL/GenBank/DDBJ databases">
        <title>Nonconservative transfer and diversity of a new family of integrative and conjugative elements associated with antibiotic resistance in zoonotic pathogen Streptococcus suis.</title>
        <authorList>
            <person name="Huang J."/>
        </authorList>
    </citation>
    <scope>NUCLEOTIDE SEQUENCE [LARGE SCALE GENOMIC DNA]</scope>
    <source>
        <strain evidence="6 7">YZDH1</strain>
    </source>
</reference>
<gene>
    <name evidence="6" type="ORF">I5V48_06410</name>
</gene>
<dbReference type="REBASE" id="485014">
    <property type="entry name" value="M1.SsuYZDH1ORF6410P"/>
</dbReference>
<organism evidence="6 7">
    <name type="scientific">Streptococcus suis</name>
    <dbReference type="NCBI Taxonomy" id="1307"/>
    <lineage>
        <taxon>Bacteria</taxon>
        <taxon>Bacillati</taxon>
        <taxon>Bacillota</taxon>
        <taxon>Bacilli</taxon>
        <taxon>Lactobacillales</taxon>
        <taxon>Streptococcaceae</taxon>
        <taxon>Streptococcus</taxon>
    </lineage>
</organism>
<keyword evidence="2 6" id="KW-0489">Methyltransferase</keyword>
<name>A0A0Z8FSV6_STRSU</name>
<keyword evidence="4" id="KW-0949">S-adenosyl-L-methionine</keyword>
<dbReference type="InterPro" id="IPR029063">
    <property type="entry name" value="SAM-dependent_MTases_sf"/>
</dbReference>